<name>A0A7C2QZJ0_9FLAO</name>
<dbReference type="PROSITE" id="PS51257">
    <property type="entry name" value="PROKAR_LIPOPROTEIN"/>
    <property type="match status" value="1"/>
</dbReference>
<dbReference type="SUPFAM" id="SSF52096">
    <property type="entry name" value="ClpP/crotonase"/>
    <property type="match status" value="1"/>
</dbReference>
<feature type="non-terminal residue" evidence="2">
    <location>
        <position position="333"/>
    </location>
</feature>
<protein>
    <submittedName>
        <fullName evidence="2">Peptidase S41</fullName>
    </submittedName>
</protein>
<evidence type="ECO:0000313" key="2">
    <source>
        <dbReference type="EMBL" id="HER40810.1"/>
    </source>
</evidence>
<comment type="caution">
    <text evidence="2">The sequence shown here is derived from an EMBL/GenBank/DDBJ whole genome shotgun (WGS) entry which is preliminary data.</text>
</comment>
<dbReference type="Proteomes" id="UP000885753">
    <property type="component" value="Unassembled WGS sequence"/>
</dbReference>
<organism evidence="2">
    <name type="scientific">Salinimicrobium catena</name>
    <dbReference type="NCBI Taxonomy" id="390640"/>
    <lineage>
        <taxon>Bacteria</taxon>
        <taxon>Pseudomonadati</taxon>
        <taxon>Bacteroidota</taxon>
        <taxon>Flavobacteriia</taxon>
        <taxon>Flavobacteriales</taxon>
        <taxon>Flavobacteriaceae</taxon>
        <taxon>Salinimicrobium</taxon>
    </lineage>
</organism>
<dbReference type="GO" id="GO:0004175">
    <property type="term" value="F:endopeptidase activity"/>
    <property type="evidence" value="ECO:0007669"/>
    <property type="project" value="TreeGrafter"/>
</dbReference>
<dbReference type="GO" id="GO:0006508">
    <property type="term" value="P:proteolysis"/>
    <property type="evidence" value="ECO:0007669"/>
    <property type="project" value="InterPro"/>
</dbReference>
<dbReference type="InterPro" id="IPR029045">
    <property type="entry name" value="ClpP/crotonase-like_dom_sf"/>
</dbReference>
<dbReference type="EMBL" id="DSEE01000456">
    <property type="protein sequence ID" value="HER40810.1"/>
    <property type="molecule type" value="Genomic_DNA"/>
</dbReference>
<dbReference type="PANTHER" id="PTHR32060">
    <property type="entry name" value="TAIL-SPECIFIC PROTEASE"/>
    <property type="match status" value="1"/>
</dbReference>
<sequence>MILKKITPLLLATVFLFTACEKDDEALKENLTATEEKDKNNQEFGDIEVEQFVYKGMNDIYLYKADVPVLADDYFATTTEKNEFLAGFDSPESLFEDLKWSQDRFSFITDDYISLEESFKGISSSVAGMEFGIGRITNTNNIFGYLQYILPGSAAEEAGLKRGTVFTEVNGTKLTLNNFSDLLDADSFTINIGHVENGSLVMTDETVTLTHSQYTENPVLISKVLDVDGQKVGYLMYNSFTADFDDELNAAFGELKASGVNELILDLRYNGGGSVESAVDLASMITGQYEGEIFMKEQWNQKYQEYFESEAPESLLNRFNPQIRTQEAINSLN</sequence>
<evidence type="ECO:0000259" key="1">
    <source>
        <dbReference type="PROSITE" id="PS50106"/>
    </source>
</evidence>
<dbReference type="Gene3D" id="2.30.42.10">
    <property type="match status" value="1"/>
</dbReference>
<dbReference type="AlphaFoldDB" id="A0A7C2QZJ0"/>
<dbReference type="Gene3D" id="3.90.226.10">
    <property type="entry name" value="2-enoyl-CoA Hydratase, Chain A, domain 1"/>
    <property type="match status" value="1"/>
</dbReference>
<dbReference type="InterPro" id="IPR005151">
    <property type="entry name" value="Tail-specific_protease"/>
</dbReference>
<reference evidence="2" key="1">
    <citation type="journal article" date="2020" name="mSystems">
        <title>Genome- and Community-Level Interaction Insights into Carbon Utilization and Element Cycling Functions of Hydrothermarchaeota in Hydrothermal Sediment.</title>
        <authorList>
            <person name="Zhou Z."/>
            <person name="Liu Y."/>
            <person name="Xu W."/>
            <person name="Pan J."/>
            <person name="Luo Z.H."/>
            <person name="Li M."/>
        </authorList>
    </citation>
    <scope>NUCLEOTIDE SEQUENCE [LARGE SCALE GENOMIC DNA]</scope>
    <source>
        <strain evidence="2">SpSt-1235</strain>
    </source>
</reference>
<dbReference type="PROSITE" id="PS50106">
    <property type="entry name" value="PDZ"/>
    <property type="match status" value="1"/>
</dbReference>
<gene>
    <name evidence="2" type="ORF">ENO10_06275</name>
</gene>
<dbReference type="Pfam" id="PF18294">
    <property type="entry name" value="Pept_S41_N"/>
    <property type="match status" value="1"/>
</dbReference>
<dbReference type="PANTHER" id="PTHR32060:SF30">
    <property type="entry name" value="CARBOXY-TERMINAL PROCESSING PROTEASE CTPA"/>
    <property type="match status" value="1"/>
</dbReference>
<feature type="domain" description="PDZ" evidence="1">
    <location>
        <begin position="112"/>
        <end position="180"/>
    </location>
</feature>
<dbReference type="GO" id="GO:0008236">
    <property type="term" value="F:serine-type peptidase activity"/>
    <property type="evidence" value="ECO:0007669"/>
    <property type="project" value="InterPro"/>
</dbReference>
<dbReference type="InterPro" id="IPR036034">
    <property type="entry name" value="PDZ_sf"/>
</dbReference>
<dbReference type="GO" id="GO:0030288">
    <property type="term" value="C:outer membrane-bounded periplasmic space"/>
    <property type="evidence" value="ECO:0007669"/>
    <property type="project" value="TreeGrafter"/>
</dbReference>
<dbReference type="Pfam" id="PF03572">
    <property type="entry name" value="Peptidase_S41"/>
    <property type="match status" value="1"/>
</dbReference>
<dbReference type="GO" id="GO:0007165">
    <property type="term" value="P:signal transduction"/>
    <property type="evidence" value="ECO:0007669"/>
    <property type="project" value="TreeGrafter"/>
</dbReference>
<dbReference type="SUPFAM" id="SSF50156">
    <property type="entry name" value="PDZ domain-like"/>
    <property type="match status" value="1"/>
</dbReference>
<dbReference type="InterPro" id="IPR041613">
    <property type="entry name" value="Pept_S41_N"/>
</dbReference>
<dbReference type="InterPro" id="IPR001478">
    <property type="entry name" value="PDZ"/>
</dbReference>
<proteinExistence type="predicted"/>
<accession>A0A7C2QZJ0</accession>